<evidence type="ECO:0000313" key="4">
    <source>
        <dbReference type="Proteomes" id="UP000188879"/>
    </source>
</evidence>
<keyword evidence="4" id="KW-1185">Reference proteome</keyword>
<dbReference type="OrthoDB" id="7161641at2"/>
<protein>
    <submittedName>
        <fullName evidence="3">DUF3971 domain-containing protein</fullName>
    </submittedName>
</protein>
<evidence type="ECO:0000259" key="2">
    <source>
        <dbReference type="Pfam" id="PF13116"/>
    </source>
</evidence>
<dbReference type="Pfam" id="PF13116">
    <property type="entry name" value="YhdP"/>
    <property type="match status" value="1"/>
</dbReference>
<feature type="region of interest" description="Disordered" evidence="1">
    <location>
        <begin position="138"/>
        <end position="159"/>
    </location>
</feature>
<evidence type="ECO:0000256" key="1">
    <source>
        <dbReference type="SAM" id="MobiDB-lite"/>
    </source>
</evidence>
<dbReference type="AlphaFoldDB" id="A0A1V2H7Q5"/>
<gene>
    <name evidence="3" type="ORF">BKE38_01975</name>
</gene>
<name>A0A1V2H7Q5_9PROT</name>
<reference evidence="3 4" key="1">
    <citation type="submission" date="2016-10" db="EMBL/GenBank/DDBJ databases">
        <title>Draft Genome sequence of Roseomonas sp. strain M3.</title>
        <authorList>
            <person name="Subhash Y."/>
            <person name="Lee S."/>
        </authorList>
    </citation>
    <scope>NUCLEOTIDE SEQUENCE [LARGE SCALE GENOMIC DNA]</scope>
    <source>
        <strain evidence="3 4">M3</strain>
    </source>
</reference>
<organism evidence="3 4">
    <name type="scientific">Teichococcus deserti</name>
    <dbReference type="NCBI Taxonomy" id="1817963"/>
    <lineage>
        <taxon>Bacteria</taxon>
        <taxon>Pseudomonadati</taxon>
        <taxon>Pseudomonadota</taxon>
        <taxon>Alphaproteobacteria</taxon>
        <taxon>Acetobacterales</taxon>
        <taxon>Roseomonadaceae</taxon>
        <taxon>Roseomonas</taxon>
    </lineage>
</organism>
<accession>A0A1V2H7Q5</accession>
<dbReference type="EMBL" id="MLCO01000013">
    <property type="protein sequence ID" value="ONG58781.1"/>
    <property type="molecule type" value="Genomic_DNA"/>
</dbReference>
<feature type="domain" description="YhdP central" evidence="2">
    <location>
        <begin position="377"/>
        <end position="715"/>
    </location>
</feature>
<proteinExistence type="predicted"/>
<dbReference type="Proteomes" id="UP000188879">
    <property type="component" value="Unassembled WGS sequence"/>
</dbReference>
<dbReference type="InterPro" id="IPR025263">
    <property type="entry name" value="YhdP_central"/>
</dbReference>
<sequence>MRFCGWLTRLLIALAIIAGLGAGALAWRLSQGPLHLPVLARAVERLGLEPGLSVGDVAVAWAGFRQGTGSPLELRLSDVRLRDEAGLLRQVLPDASVSLAPGRLLRGQVTPLRIAVQRPSILLERDAQGGISLAMGRIANPAPSSDPDGPPIEDPAAAQAGGGEILSDLLGNGAADNPFGALREVQISDGQLTVLDRQLNVTWRLERVSLTLNRLPGGQGVTGQGSASLVLPGQGNVLPVHLSGSAQGQGPVFEGKLSLPQLEPARIAGLLPALTPLRLIDGRATLDLSGRFDGRSPQAAPEVSLRLAAGPGGVTLDNHRMGFAGLLLQAEGTPTGMKLQRLRLELPPIARESGTQTAPPVLEANGQAALRDGRWRAGLQFSLDRVEAGDLGAYWPAEIVRNARHWIIENLTAGTLRDGRFSLQAEAGADLSGFAVTQLDGTLRAENATVHWLRPMAPLEGVSATARFSLPEITIQVEQARQSGTALTTPGATIRFHALDTTQELAEIEARLRGPVPDVVTLIRHPRLKLFERRPLDLKEPGGQLEGTLHLSFPLLEDIPSDVLKVAVQARITQMRLADVLMGKRLERGTAELSIDNSRLRASGNAQLAGIPTKLDLEMDFRQGAPNQVVERIRAEARPDAARIAEFGLDLEGFVAGPVGVQAVMEKRRNGEMRVGLTGDLSASRMTVSPFAWSKPAGVAASAQAELRIAGEALRAVESFQVEAPGLFAKGQVALAGASRVDRIDLSELRLQQSRLTAEARPPATAGGPWRFRASGPVMDLGPSMAEPERPGAAAAEGPPVTVEGHFDRVLLGEGRALTAVQGRAAADSRGVWREARVTGQAGGANGGFDITVTPVGNTRDLRLNASNAGALLRAFDVLQTLEGGRLAVTGRWASNLPGAVLTGNAEMSDFAVQEAQGAGKLLQALTVYGVFDAVRGTGLSFSRMVAPFSLTPDALLVRDARAFSPSLGVTAKGSIGRHAGPIDLEGTIVPAYVLNSLLGQIPLLGRLFSPEQGGGLFAATWRMRGPSADPAVSVNPLAALTPGFLRGIFGGNQSNVPPGPAQ</sequence>
<evidence type="ECO:0000313" key="3">
    <source>
        <dbReference type="EMBL" id="ONG58781.1"/>
    </source>
</evidence>
<comment type="caution">
    <text evidence="3">The sequence shown here is derived from an EMBL/GenBank/DDBJ whole genome shotgun (WGS) entry which is preliminary data.</text>
</comment>